<keyword evidence="1" id="KW-0812">Transmembrane</keyword>
<feature type="transmembrane region" description="Helical" evidence="1">
    <location>
        <begin position="82"/>
        <end position="108"/>
    </location>
</feature>
<dbReference type="EMBL" id="JBHLWI010000050">
    <property type="protein sequence ID" value="MFC0264362.1"/>
    <property type="molecule type" value="Genomic_DNA"/>
</dbReference>
<comment type="caution">
    <text evidence="2">The sequence shown here is derived from an EMBL/GenBank/DDBJ whole genome shotgun (WGS) entry which is preliminary data.</text>
</comment>
<proteinExistence type="predicted"/>
<evidence type="ECO:0000256" key="1">
    <source>
        <dbReference type="SAM" id="Phobius"/>
    </source>
</evidence>
<protein>
    <submittedName>
        <fullName evidence="2">Uncharacterized protein</fullName>
    </submittedName>
</protein>
<reference evidence="2 3" key="1">
    <citation type="submission" date="2024-09" db="EMBL/GenBank/DDBJ databases">
        <authorList>
            <person name="Sun Q."/>
            <person name="Mori K."/>
        </authorList>
    </citation>
    <scope>NUCLEOTIDE SEQUENCE [LARGE SCALE GENOMIC DNA]</scope>
    <source>
        <strain evidence="2 3">CCM 7650</strain>
    </source>
</reference>
<accession>A0ABV6FX34</accession>
<organism evidence="2 3">
    <name type="scientific">Fontibacter flavus</name>
    <dbReference type="NCBI Taxonomy" id="654838"/>
    <lineage>
        <taxon>Bacteria</taxon>
        <taxon>Pseudomonadati</taxon>
        <taxon>Bacteroidota</taxon>
        <taxon>Cytophagia</taxon>
        <taxon>Cytophagales</taxon>
        <taxon>Cyclobacteriaceae</taxon>
        <taxon>Fontibacter</taxon>
    </lineage>
</organism>
<dbReference type="Proteomes" id="UP001589797">
    <property type="component" value="Unassembled WGS sequence"/>
</dbReference>
<name>A0ABV6FX34_9BACT</name>
<keyword evidence="1" id="KW-1133">Transmembrane helix</keyword>
<dbReference type="RefSeq" id="WP_382388902.1">
    <property type="nucleotide sequence ID" value="NZ_JBHLWI010000050.1"/>
</dbReference>
<feature type="transmembrane region" description="Helical" evidence="1">
    <location>
        <begin position="12"/>
        <end position="34"/>
    </location>
</feature>
<gene>
    <name evidence="2" type="ORF">ACFFIP_16875</name>
</gene>
<keyword evidence="1" id="KW-0472">Membrane</keyword>
<feature type="transmembrane region" description="Helical" evidence="1">
    <location>
        <begin position="114"/>
        <end position="133"/>
    </location>
</feature>
<feature type="transmembrane region" description="Helical" evidence="1">
    <location>
        <begin position="46"/>
        <end position="70"/>
    </location>
</feature>
<sequence>MEAKKIDWKKAILAGIAGTILFDLMGLVAMGTWWDIPALLGEKTGLGLAYGVFGHFSNGILLAVLYAGIAPSLFGPNWLRPFIFITAQTIALVWFFMFPLVGAGVAGLNVGPDMAIGSLVRHWLYVVPFIFLINPTFQTKESTSKTAVA</sequence>
<evidence type="ECO:0000313" key="2">
    <source>
        <dbReference type="EMBL" id="MFC0264362.1"/>
    </source>
</evidence>
<keyword evidence="3" id="KW-1185">Reference proteome</keyword>
<evidence type="ECO:0000313" key="3">
    <source>
        <dbReference type="Proteomes" id="UP001589797"/>
    </source>
</evidence>